<evidence type="ECO:0000256" key="5">
    <source>
        <dbReference type="PIRNR" id="PIRNR017535"/>
    </source>
</evidence>
<dbReference type="Proteomes" id="UP001648503">
    <property type="component" value="Unassembled WGS sequence"/>
</dbReference>
<dbReference type="PANTHER" id="PTHR12937">
    <property type="entry name" value="VACUOLAR PROTEIN SORTING 28, ISOFORM 2 VPS28"/>
    <property type="match status" value="1"/>
</dbReference>
<dbReference type="PANTHER" id="PTHR12937:SF0">
    <property type="entry name" value="VACUOLAR PROTEIN SORTING-ASSOCIATED PROTEIN 28 HOMOLOG"/>
    <property type="match status" value="1"/>
</dbReference>
<dbReference type="SUPFAM" id="SSF140427">
    <property type="entry name" value="VPS28 C-terminal domain-like"/>
    <property type="match status" value="1"/>
</dbReference>
<evidence type="ECO:0000256" key="6">
    <source>
        <dbReference type="PROSITE-ProRule" id="PRU00642"/>
    </source>
</evidence>
<dbReference type="SUPFAM" id="SSF140111">
    <property type="entry name" value="Endosomal sorting complex assembly domain"/>
    <property type="match status" value="1"/>
</dbReference>
<dbReference type="Gene3D" id="1.20.1440.200">
    <property type="match status" value="1"/>
</dbReference>
<evidence type="ECO:0000256" key="3">
    <source>
        <dbReference type="ARBA" id="ARBA00022753"/>
    </source>
</evidence>
<name>A0ABQ8F3T2_9FUNG</name>
<dbReference type="InterPro" id="IPR038358">
    <property type="entry name" value="VPS28_N_sf"/>
</dbReference>
<accession>A0ABQ8F3T2</accession>
<feature type="domain" description="VPS28 C-terminal" evidence="7">
    <location>
        <begin position="110"/>
        <end position="206"/>
    </location>
</feature>
<comment type="caution">
    <text evidence="9">The sequence shown here is derived from an EMBL/GenBank/DDBJ whole genome shotgun (WGS) entry which is preliminary data.</text>
</comment>
<sequence>MDHEVRLVSNSADRGMYDNLGDLFSIIVATEHLERAYIRDHITAQEYTPACFKLIAQFKTAVSLLQDTVPDVKEFMREYKLSCPAATKRLLEIGIPATVEHAADNAPATSSARYVAEAVQYFITLMDSLKLNYVAVDQIHPQLSDLIQSLNKVQSLPKDYEGKGKIKKWLIDLNKLKASDELSEEQVRQLLFDLESAYAEFQRSLASK</sequence>
<comment type="similarity">
    <text evidence="5 6">Belongs to the VPS28 family.</text>
</comment>
<evidence type="ECO:0000259" key="8">
    <source>
        <dbReference type="PROSITE" id="PS51313"/>
    </source>
</evidence>
<keyword evidence="4 5" id="KW-0653">Protein transport</keyword>
<dbReference type="Pfam" id="PF03997">
    <property type="entry name" value="VPS28"/>
    <property type="match status" value="1"/>
</dbReference>
<evidence type="ECO:0000256" key="2">
    <source>
        <dbReference type="ARBA" id="ARBA00022448"/>
    </source>
</evidence>
<keyword evidence="3 5" id="KW-0967">Endosome</keyword>
<keyword evidence="2 5" id="KW-0813">Transport</keyword>
<dbReference type="PIRSF" id="PIRSF017535">
    <property type="entry name" value="VPS28"/>
    <property type="match status" value="1"/>
</dbReference>
<dbReference type="InterPro" id="IPR017898">
    <property type="entry name" value="VPS28_N"/>
</dbReference>
<proteinExistence type="inferred from homology"/>
<dbReference type="PROSITE" id="PS51310">
    <property type="entry name" value="VPS28_C"/>
    <property type="match status" value="1"/>
</dbReference>
<organism evidence="9 10">
    <name type="scientific">Batrachochytrium salamandrivorans</name>
    <dbReference type="NCBI Taxonomy" id="1357716"/>
    <lineage>
        <taxon>Eukaryota</taxon>
        <taxon>Fungi</taxon>
        <taxon>Fungi incertae sedis</taxon>
        <taxon>Chytridiomycota</taxon>
        <taxon>Chytridiomycota incertae sedis</taxon>
        <taxon>Chytridiomycetes</taxon>
        <taxon>Rhizophydiales</taxon>
        <taxon>Rhizophydiales incertae sedis</taxon>
        <taxon>Batrachochytrium</taxon>
    </lineage>
</organism>
<dbReference type="EMBL" id="JAFCIX010000403">
    <property type="protein sequence ID" value="KAH6591596.1"/>
    <property type="molecule type" value="Genomic_DNA"/>
</dbReference>
<comment type="function">
    <text evidence="5">Component of the ESCRT-I complex (endosomal sorting complex required for transport I), a regulator of vesicular trafficking process.</text>
</comment>
<evidence type="ECO:0000259" key="7">
    <source>
        <dbReference type="PROSITE" id="PS51310"/>
    </source>
</evidence>
<dbReference type="Gene3D" id="1.20.120.1130">
    <property type="match status" value="1"/>
</dbReference>
<evidence type="ECO:0000313" key="10">
    <source>
        <dbReference type="Proteomes" id="UP001648503"/>
    </source>
</evidence>
<evidence type="ECO:0000313" key="9">
    <source>
        <dbReference type="EMBL" id="KAH6591596.1"/>
    </source>
</evidence>
<feature type="domain" description="VPS28 N-terminal" evidence="8">
    <location>
        <begin position="1"/>
        <end position="101"/>
    </location>
</feature>
<protein>
    <recommendedName>
        <fullName evidence="5">Vacuolar protein sorting-associated protein 28</fullName>
    </recommendedName>
    <alternativeName>
        <fullName evidence="5">ESCRT-I complex subunit VPS28</fullName>
    </alternativeName>
</protein>
<dbReference type="InterPro" id="IPR037206">
    <property type="entry name" value="VPS28_C_sf"/>
</dbReference>
<dbReference type="InterPro" id="IPR037202">
    <property type="entry name" value="ESCRT_assembly_dom"/>
</dbReference>
<dbReference type="PROSITE" id="PS51313">
    <property type="entry name" value="VPS28_N"/>
    <property type="match status" value="1"/>
</dbReference>
<evidence type="ECO:0000256" key="4">
    <source>
        <dbReference type="ARBA" id="ARBA00022927"/>
    </source>
</evidence>
<keyword evidence="10" id="KW-1185">Reference proteome</keyword>
<gene>
    <name evidence="9" type="ORF">BASA50_008570</name>
</gene>
<reference evidence="9 10" key="1">
    <citation type="submission" date="2021-02" db="EMBL/GenBank/DDBJ databases">
        <title>Variation within the Batrachochytrium salamandrivorans European outbreak.</title>
        <authorList>
            <person name="Kelly M."/>
            <person name="Pasmans F."/>
            <person name="Shea T.P."/>
            <person name="Munoz J.F."/>
            <person name="Carranza S."/>
            <person name="Cuomo C.A."/>
            <person name="Martel A."/>
        </authorList>
    </citation>
    <scope>NUCLEOTIDE SEQUENCE [LARGE SCALE GENOMIC DNA]</scope>
    <source>
        <strain evidence="9 10">AMFP18/2</strain>
    </source>
</reference>
<evidence type="ECO:0000256" key="1">
    <source>
        <dbReference type="ARBA" id="ARBA00004177"/>
    </source>
</evidence>
<dbReference type="InterPro" id="IPR007143">
    <property type="entry name" value="Vps28"/>
</dbReference>
<comment type="subcellular location">
    <subcellularLocation>
        <location evidence="1">Endosome</location>
    </subcellularLocation>
</comment>
<dbReference type="InterPro" id="IPR017899">
    <property type="entry name" value="VPS28_C"/>
</dbReference>